<dbReference type="InterPro" id="IPR036188">
    <property type="entry name" value="FAD/NAD-bd_sf"/>
</dbReference>
<keyword evidence="6" id="KW-0964">Secreted</keyword>
<keyword evidence="22" id="KW-1185">Reference proteome</keyword>
<sequence length="615" mass="65484">MLPPIPILFLLSTIFESGRSALLADPAQLRTTQYDFVVVGGGTAGCVIASRLSEDPSVSVLVIEAGGSNTQEGSDVIQVPFFAGDATPGTKFDWNYTTVPQSGLGGRSVLFPRGRVLGGSSSVNFMFYTRGPSDDFNRLARVSGDEGWAWDNIFPFVLKVDSLGSKTVLLQSEKHVPSADMHNTTGQFEPSVHGFNGPLLTSLPGFPTDIDGRVKNTTVILKDEFPFNIDMNSGNPLGVGWLQSTIGNGARSSSATAFLTPALNRPNVDVLIETQVTRLLQTGTSGSVPILQGVEFAQSRTGPHFNVKASKEVILSAGSIGTPQILMLSGVGDQASLTSLGIKTIVDVPDVGENMQDHAFVAIQWTVNSNKTIDTLNDQPALFNAALAEYDQTHTGVLADNPAGNQIGWFRLPEDSEILRTFGDPTGGPVSPHFELMFENGFFSFTQPIPTSGNFFTILVAMVSPTSRGSVKLVTNSVFDHPLIDPALLGSTFDQEVLVEAVKASQRFVASSPWKGYIVAPFIDSVNATTDQGIKEYAAKFGTTIRHPVATSMVSKLTDKSGVVGPQLLVKNVVGVRVVDASIFPFAVGAHPQAAVYAIAERSANLIKIAHGIQT</sequence>
<comment type="cofactor">
    <cofactor evidence="1 16">
        <name>FAD</name>
        <dbReference type="ChEBI" id="CHEBI:57692"/>
    </cofactor>
</comment>
<organism evidence="21 22">
    <name type="scientific">Hypholoma sublateritium (strain FD-334 SS-4)</name>
    <dbReference type="NCBI Taxonomy" id="945553"/>
    <lineage>
        <taxon>Eukaryota</taxon>
        <taxon>Fungi</taxon>
        <taxon>Dikarya</taxon>
        <taxon>Basidiomycota</taxon>
        <taxon>Agaricomycotina</taxon>
        <taxon>Agaricomycetes</taxon>
        <taxon>Agaricomycetidae</taxon>
        <taxon>Agaricales</taxon>
        <taxon>Agaricineae</taxon>
        <taxon>Strophariaceae</taxon>
        <taxon>Hypholoma</taxon>
    </lineage>
</organism>
<comment type="catalytic activity">
    <reaction evidence="13">
        <text>a pyranoside + acceptor = a pyranosid-3-ulose + reduced acceptor.</text>
        <dbReference type="EC" id="1.1.99.29"/>
    </reaction>
</comment>
<dbReference type="InterPro" id="IPR000172">
    <property type="entry name" value="GMC_OxRdtase_N"/>
</dbReference>
<comment type="similarity">
    <text evidence="3 17">Belongs to the GMC oxidoreductase family.</text>
</comment>
<comment type="catalytic activity">
    <reaction evidence="14">
        <text>a pyranoside + acceptor = a pyranosid-3,4-diulose + reduced acceptor.</text>
        <dbReference type="EC" id="1.1.99.29"/>
    </reaction>
</comment>
<dbReference type="PANTHER" id="PTHR11552:SF147">
    <property type="entry name" value="CHOLINE DEHYDROGENASE, MITOCHONDRIAL"/>
    <property type="match status" value="1"/>
</dbReference>
<reference evidence="22" key="1">
    <citation type="submission" date="2014-04" db="EMBL/GenBank/DDBJ databases">
        <title>Evolutionary Origins and Diversification of the Mycorrhizal Mutualists.</title>
        <authorList>
            <consortium name="DOE Joint Genome Institute"/>
            <consortium name="Mycorrhizal Genomics Consortium"/>
            <person name="Kohler A."/>
            <person name="Kuo A."/>
            <person name="Nagy L.G."/>
            <person name="Floudas D."/>
            <person name="Copeland A."/>
            <person name="Barry K.W."/>
            <person name="Cichocki N."/>
            <person name="Veneault-Fourrey C."/>
            <person name="LaButti K."/>
            <person name="Lindquist E.A."/>
            <person name="Lipzen A."/>
            <person name="Lundell T."/>
            <person name="Morin E."/>
            <person name="Murat C."/>
            <person name="Riley R."/>
            <person name="Ohm R."/>
            <person name="Sun H."/>
            <person name="Tunlid A."/>
            <person name="Henrissat B."/>
            <person name="Grigoriev I.V."/>
            <person name="Hibbett D.S."/>
            <person name="Martin F."/>
        </authorList>
    </citation>
    <scope>NUCLEOTIDE SEQUENCE [LARGE SCALE GENOMIC DNA]</scope>
    <source>
        <strain evidence="22">FD-334 SS-4</strain>
    </source>
</reference>
<dbReference type="EC" id="1.1.99.29" evidence="5"/>
<evidence type="ECO:0000256" key="3">
    <source>
        <dbReference type="ARBA" id="ARBA00010790"/>
    </source>
</evidence>
<dbReference type="AlphaFoldDB" id="A0A0D2N8Y9"/>
<dbReference type="SUPFAM" id="SSF51905">
    <property type="entry name" value="FAD/NAD(P)-binding domain"/>
    <property type="match status" value="1"/>
</dbReference>
<dbReference type="Gene3D" id="3.50.50.60">
    <property type="entry name" value="FAD/NAD(P)-binding domain"/>
    <property type="match status" value="1"/>
</dbReference>
<comment type="catalytic activity">
    <reaction evidence="10">
        <text>pyranose + acceptor = pyranos-2-ulose + reduced acceptor.</text>
        <dbReference type="EC" id="1.1.99.29"/>
    </reaction>
</comment>
<protein>
    <recommendedName>
        <fullName evidence="5">pyranose dehydrogenase (acceptor)</fullName>
        <ecNumber evidence="5">1.1.99.29</ecNumber>
    </recommendedName>
</protein>
<dbReference type="InterPro" id="IPR012132">
    <property type="entry name" value="GMC_OxRdtase"/>
</dbReference>
<comment type="function">
    <text evidence="9">Catalyzes the single-oxidation or sequential double oxidation reaction of carbohydrates primarily at carbon-2 and/or carbon-3 with the concomitant reduction of the flavin. The enzyme exhibits a broad sugar substrate specificity, oxidizing different aldopyranoses to the corresponding C-1, C-2, C-3 or C-1,2, C-2,3 and C-3,4 (di)dehydro sugars with substrate-specific regioselectivity. Accepts only a narrow range of electron acceptors such as substituted benzoquinones and complexed metal ions and reacts extremely slowly with O(2) as acceptor. May play a role in the natural recycling of plant matter by oxidizing all major monosaccharides in lignocellulose and by reducing quinone compounds or reactive radical species generated during lignin depolymerization.</text>
</comment>
<evidence type="ECO:0000256" key="6">
    <source>
        <dbReference type="ARBA" id="ARBA00022525"/>
    </source>
</evidence>
<keyword evidence="7 17" id="KW-0285">Flavoprotein</keyword>
<comment type="catalytic activity">
    <reaction evidence="12">
        <text>pyranose + acceptor = pyranos-3-ulose + reduced acceptor.</text>
        <dbReference type="EC" id="1.1.99.29"/>
    </reaction>
</comment>
<feature type="active site" description="Proton acceptor" evidence="15">
    <location>
        <position position="591"/>
    </location>
</feature>
<gene>
    <name evidence="21" type="ORF">HYPSUDRAFT_148875</name>
</gene>
<evidence type="ECO:0000256" key="13">
    <source>
        <dbReference type="ARBA" id="ARBA00034050"/>
    </source>
</evidence>
<dbReference type="PANTHER" id="PTHR11552">
    <property type="entry name" value="GLUCOSE-METHANOL-CHOLINE GMC OXIDOREDUCTASE"/>
    <property type="match status" value="1"/>
</dbReference>
<evidence type="ECO:0000256" key="7">
    <source>
        <dbReference type="ARBA" id="ARBA00022630"/>
    </source>
</evidence>
<dbReference type="Pfam" id="PF05199">
    <property type="entry name" value="GMC_oxred_C"/>
    <property type="match status" value="1"/>
</dbReference>
<accession>A0A0D2N8Y9</accession>
<dbReference type="PROSITE" id="PS00624">
    <property type="entry name" value="GMC_OXRED_2"/>
    <property type="match status" value="1"/>
</dbReference>
<dbReference type="GO" id="GO:0050660">
    <property type="term" value="F:flavin adenine dinucleotide binding"/>
    <property type="evidence" value="ECO:0007669"/>
    <property type="project" value="InterPro"/>
</dbReference>
<feature type="binding site" evidence="16">
    <location>
        <begin position="592"/>
        <end position="593"/>
    </location>
    <ligand>
        <name>FAD</name>
        <dbReference type="ChEBI" id="CHEBI:57692"/>
    </ligand>
</feature>
<name>A0A0D2N8Y9_HYPSF</name>
<comment type="catalytic activity">
    <reaction evidence="11">
        <text>pyranose + acceptor = pyranos-2,3-diulose + reduced acceptor.</text>
        <dbReference type="EC" id="1.1.99.29"/>
    </reaction>
</comment>
<evidence type="ECO:0000256" key="4">
    <source>
        <dbReference type="ARBA" id="ARBA00011245"/>
    </source>
</evidence>
<evidence type="ECO:0000259" key="19">
    <source>
        <dbReference type="PROSITE" id="PS00623"/>
    </source>
</evidence>
<evidence type="ECO:0000256" key="14">
    <source>
        <dbReference type="ARBA" id="ARBA00034059"/>
    </source>
</evidence>
<evidence type="ECO:0000256" key="8">
    <source>
        <dbReference type="ARBA" id="ARBA00022827"/>
    </source>
</evidence>
<dbReference type="Pfam" id="PF00732">
    <property type="entry name" value="GMC_oxred_N"/>
    <property type="match status" value="2"/>
</dbReference>
<evidence type="ECO:0000256" key="1">
    <source>
        <dbReference type="ARBA" id="ARBA00001974"/>
    </source>
</evidence>
<evidence type="ECO:0000256" key="9">
    <source>
        <dbReference type="ARBA" id="ARBA00024699"/>
    </source>
</evidence>
<evidence type="ECO:0000256" key="11">
    <source>
        <dbReference type="ARBA" id="ARBA00034010"/>
    </source>
</evidence>
<feature type="signal peptide" evidence="18">
    <location>
        <begin position="1"/>
        <end position="20"/>
    </location>
</feature>
<feature type="chain" id="PRO_5002259445" description="pyranose dehydrogenase (acceptor)" evidence="18">
    <location>
        <begin position="21"/>
        <end position="615"/>
    </location>
</feature>
<feature type="domain" description="Glucose-methanol-choline oxidoreductase N-terminal" evidence="20">
    <location>
        <begin position="318"/>
        <end position="332"/>
    </location>
</feature>
<dbReference type="SUPFAM" id="SSF54373">
    <property type="entry name" value="FAD-linked reductases, C-terminal domain"/>
    <property type="match status" value="1"/>
</dbReference>
<dbReference type="PROSITE" id="PS00623">
    <property type="entry name" value="GMC_OXRED_1"/>
    <property type="match status" value="1"/>
</dbReference>
<feature type="binding site" evidence="16">
    <location>
        <position position="276"/>
    </location>
    <ligand>
        <name>FAD</name>
        <dbReference type="ChEBI" id="CHEBI:57692"/>
    </ligand>
</feature>
<evidence type="ECO:0000256" key="2">
    <source>
        <dbReference type="ARBA" id="ARBA00004613"/>
    </source>
</evidence>
<evidence type="ECO:0000256" key="16">
    <source>
        <dbReference type="PIRSR" id="PIRSR000137-2"/>
    </source>
</evidence>
<dbReference type="STRING" id="945553.A0A0D2N8Y9"/>
<feature type="binding site" evidence="16">
    <location>
        <position position="116"/>
    </location>
    <ligand>
        <name>FAD</name>
        <dbReference type="ChEBI" id="CHEBI:57692"/>
    </ligand>
</feature>
<feature type="active site" description="Proton donor" evidence="15">
    <location>
        <position position="547"/>
    </location>
</feature>
<dbReference type="OrthoDB" id="269227at2759"/>
<dbReference type="OMA" id="PHIFGAH"/>
<dbReference type="EMBL" id="KN817640">
    <property type="protein sequence ID" value="KJA15589.1"/>
    <property type="molecule type" value="Genomic_DNA"/>
</dbReference>
<dbReference type="Gene3D" id="3.30.560.10">
    <property type="entry name" value="Glucose Oxidase, domain 3"/>
    <property type="match status" value="1"/>
</dbReference>
<evidence type="ECO:0000259" key="20">
    <source>
        <dbReference type="PROSITE" id="PS00624"/>
    </source>
</evidence>
<comment type="subunit">
    <text evidence="4">Monomer.</text>
</comment>
<comment type="subcellular location">
    <subcellularLocation>
        <location evidence="2">Secreted</location>
    </subcellularLocation>
</comment>
<evidence type="ECO:0000256" key="5">
    <source>
        <dbReference type="ARBA" id="ARBA00013177"/>
    </source>
</evidence>
<evidence type="ECO:0000313" key="21">
    <source>
        <dbReference type="EMBL" id="KJA15589.1"/>
    </source>
</evidence>
<evidence type="ECO:0000256" key="17">
    <source>
        <dbReference type="RuleBase" id="RU003968"/>
    </source>
</evidence>
<evidence type="ECO:0000313" key="22">
    <source>
        <dbReference type="Proteomes" id="UP000054270"/>
    </source>
</evidence>
<feature type="domain" description="Glucose-methanol-choline oxidoreductase N-terminal" evidence="19">
    <location>
        <begin position="114"/>
        <end position="137"/>
    </location>
</feature>
<dbReference type="GO" id="GO:0005576">
    <property type="term" value="C:extracellular region"/>
    <property type="evidence" value="ECO:0007669"/>
    <property type="project" value="UniProtKB-SubCell"/>
</dbReference>
<evidence type="ECO:0000256" key="15">
    <source>
        <dbReference type="PIRSR" id="PIRSR000137-1"/>
    </source>
</evidence>
<dbReference type="Proteomes" id="UP000054270">
    <property type="component" value="Unassembled WGS sequence"/>
</dbReference>
<keyword evidence="18" id="KW-0732">Signal</keyword>
<dbReference type="PIRSF" id="PIRSF000137">
    <property type="entry name" value="Alcohol_oxidase"/>
    <property type="match status" value="1"/>
</dbReference>
<dbReference type="GO" id="GO:0033718">
    <property type="term" value="F:pyranose dehydrogenase (acceptor) activity"/>
    <property type="evidence" value="ECO:0007669"/>
    <property type="project" value="UniProtKB-EC"/>
</dbReference>
<evidence type="ECO:0000256" key="18">
    <source>
        <dbReference type="SAM" id="SignalP"/>
    </source>
</evidence>
<keyword evidence="8 16" id="KW-0274">FAD</keyword>
<proteinExistence type="inferred from homology"/>
<dbReference type="InterPro" id="IPR007867">
    <property type="entry name" value="GMC_OxRtase_C"/>
</dbReference>
<evidence type="ECO:0000256" key="12">
    <source>
        <dbReference type="ARBA" id="ARBA00034029"/>
    </source>
</evidence>
<evidence type="ECO:0000256" key="10">
    <source>
        <dbReference type="ARBA" id="ARBA00033986"/>
    </source>
</evidence>